<evidence type="ECO:0000256" key="1">
    <source>
        <dbReference type="SAM" id="MobiDB-lite"/>
    </source>
</evidence>
<dbReference type="EMBL" id="CADCVB010000026">
    <property type="protein sequence ID" value="CAA9411582.1"/>
    <property type="molecule type" value="Genomic_DNA"/>
</dbReference>
<proteinExistence type="predicted"/>
<sequence length="61" mass="7304">WRTKERSVSRRRSRSGGVRGCPPRRSRKTWAWTRPGCRAWSLCSAAKSLPWRNARLRRPRR</sequence>
<evidence type="ECO:0000313" key="2">
    <source>
        <dbReference type="EMBL" id="CAA9411582.1"/>
    </source>
</evidence>
<name>A0A6J4PI64_9ACTN</name>
<organism evidence="2">
    <name type="scientific">uncultured Rubrobacteraceae bacterium</name>
    <dbReference type="NCBI Taxonomy" id="349277"/>
    <lineage>
        <taxon>Bacteria</taxon>
        <taxon>Bacillati</taxon>
        <taxon>Actinomycetota</taxon>
        <taxon>Rubrobacteria</taxon>
        <taxon>Rubrobacterales</taxon>
        <taxon>Rubrobacteraceae</taxon>
        <taxon>environmental samples</taxon>
    </lineage>
</organism>
<protein>
    <submittedName>
        <fullName evidence="2">Uncharacterized protein</fullName>
    </submittedName>
</protein>
<reference evidence="2" key="1">
    <citation type="submission" date="2020-02" db="EMBL/GenBank/DDBJ databases">
        <authorList>
            <person name="Meier V. D."/>
        </authorList>
    </citation>
    <scope>NUCLEOTIDE SEQUENCE</scope>
    <source>
        <strain evidence="2">AVDCRST_MAG78</strain>
    </source>
</reference>
<dbReference type="AlphaFoldDB" id="A0A6J4PI64"/>
<feature type="non-terminal residue" evidence="2">
    <location>
        <position position="61"/>
    </location>
</feature>
<feature type="region of interest" description="Disordered" evidence="1">
    <location>
        <begin position="1"/>
        <end position="27"/>
    </location>
</feature>
<gene>
    <name evidence="2" type="ORF">AVDCRST_MAG78-427</name>
</gene>
<feature type="non-terminal residue" evidence="2">
    <location>
        <position position="1"/>
    </location>
</feature>
<accession>A0A6J4PI64</accession>